<dbReference type="Gramene" id="fgenesh2_kg.6__681__AT5G07225.1">
    <property type="protein sequence ID" value="fgenesh2_kg.6__681__AT5G07225.1"/>
    <property type="gene ID" value="fgenesh2_kg.6__681__AT5G07225.1"/>
</dbReference>
<dbReference type="Proteomes" id="UP000008694">
    <property type="component" value="Unassembled WGS sequence"/>
</dbReference>
<reference evidence="7" key="1">
    <citation type="journal article" date="2011" name="Nat. Genet.">
        <title>The Arabidopsis lyrata genome sequence and the basis of rapid genome size change.</title>
        <authorList>
            <person name="Hu T.T."/>
            <person name="Pattyn P."/>
            <person name="Bakker E.G."/>
            <person name="Cao J."/>
            <person name="Cheng J.-F."/>
            <person name="Clark R.M."/>
            <person name="Fahlgren N."/>
            <person name="Fawcett J.A."/>
            <person name="Grimwood J."/>
            <person name="Gundlach H."/>
            <person name="Haberer G."/>
            <person name="Hollister J.D."/>
            <person name="Ossowski S."/>
            <person name="Ottilar R.P."/>
            <person name="Salamov A.A."/>
            <person name="Schneeberger K."/>
            <person name="Spannagl M."/>
            <person name="Wang X."/>
            <person name="Yang L."/>
            <person name="Nasrallah M.E."/>
            <person name="Bergelson J."/>
            <person name="Carrington J.C."/>
            <person name="Gaut B.S."/>
            <person name="Schmutz J."/>
            <person name="Mayer K.F.X."/>
            <person name="Van de Peer Y."/>
            <person name="Grigoriev I.V."/>
            <person name="Nordborg M."/>
            <person name="Weigel D."/>
            <person name="Guo Y.-L."/>
        </authorList>
    </citation>
    <scope>NUCLEOTIDE SEQUENCE [LARGE SCALE GENOMIC DNA]</scope>
    <source>
        <strain evidence="7">cv. MN47</strain>
    </source>
</reference>
<evidence type="ECO:0000259" key="5">
    <source>
        <dbReference type="PROSITE" id="PS50089"/>
    </source>
</evidence>
<evidence type="ECO:0000256" key="4">
    <source>
        <dbReference type="PROSITE-ProRule" id="PRU00175"/>
    </source>
</evidence>
<evidence type="ECO:0000256" key="1">
    <source>
        <dbReference type="ARBA" id="ARBA00022723"/>
    </source>
</evidence>
<dbReference type="AlphaFoldDB" id="D7M0G9"/>
<dbReference type="GO" id="GO:0061630">
    <property type="term" value="F:ubiquitin protein ligase activity"/>
    <property type="evidence" value="ECO:0007669"/>
    <property type="project" value="TreeGrafter"/>
</dbReference>
<gene>
    <name evidence="6" type="ORF">ARALYDRAFT_487547</name>
</gene>
<dbReference type="InterPro" id="IPR013083">
    <property type="entry name" value="Znf_RING/FYVE/PHD"/>
</dbReference>
<dbReference type="PROSITE" id="PS50089">
    <property type="entry name" value="ZF_RING_2"/>
    <property type="match status" value="1"/>
</dbReference>
<dbReference type="eggNOG" id="KOG0800">
    <property type="taxonomic scope" value="Eukaryota"/>
</dbReference>
<dbReference type="InterPro" id="IPR051834">
    <property type="entry name" value="RING_finger_E3_ligase"/>
</dbReference>
<dbReference type="PANTHER" id="PTHR45931:SF16">
    <property type="entry name" value="RING_U-BOX SUPERFAMILY PROTEIN"/>
    <property type="match status" value="1"/>
</dbReference>
<dbReference type="GO" id="GO:0005634">
    <property type="term" value="C:nucleus"/>
    <property type="evidence" value="ECO:0007669"/>
    <property type="project" value="TreeGrafter"/>
</dbReference>
<evidence type="ECO:0000256" key="2">
    <source>
        <dbReference type="ARBA" id="ARBA00022771"/>
    </source>
</evidence>
<dbReference type="EMBL" id="GL348718">
    <property type="protein sequence ID" value="EFH49561.1"/>
    <property type="molecule type" value="Genomic_DNA"/>
</dbReference>
<accession>D7M0G9</accession>
<keyword evidence="2 4" id="KW-0863">Zinc-finger</keyword>
<dbReference type="InterPro" id="IPR001841">
    <property type="entry name" value="Znf_RING"/>
</dbReference>
<dbReference type="Pfam" id="PF13639">
    <property type="entry name" value="zf-RING_2"/>
    <property type="match status" value="1"/>
</dbReference>
<dbReference type="GO" id="GO:0006511">
    <property type="term" value="P:ubiquitin-dependent protein catabolic process"/>
    <property type="evidence" value="ECO:0007669"/>
    <property type="project" value="TreeGrafter"/>
</dbReference>
<dbReference type="PANTHER" id="PTHR45931">
    <property type="entry name" value="SI:CH211-59O9.10"/>
    <property type="match status" value="1"/>
</dbReference>
<dbReference type="HOGENOM" id="CLU_1139369_0_0_1"/>
<protein>
    <recommendedName>
        <fullName evidence="5">RING-type domain-containing protein</fullName>
    </recommendedName>
</protein>
<dbReference type="Gene3D" id="3.30.40.10">
    <property type="entry name" value="Zinc/RING finger domain, C3HC4 (zinc finger)"/>
    <property type="match status" value="1"/>
</dbReference>
<keyword evidence="3" id="KW-0862">Zinc</keyword>
<sequence>MGDSQNSGGYNYFFGEADEITRKIEEYQRERGRVDDSPVHVLDNSPMINYHHQNQPTMSIHYYNPNSSEHYTSQDISRSGYHHRQFQNQPNTRHRLCLKCLISWLMLMLRRLFVPTPIVPRPIPTPMPYNDSPHSYSGLSYERFEDQPNQDSLDEIIERIQERERVNIGVGEGLTDRQISQLPTIKFKPSLEDKKCMICQSDYARGDKMTILPCTHKYHKDCISHWLQNSKLCCVCQREVIVQH</sequence>
<evidence type="ECO:0000313" key="7">
    <source>
        <dbReference type="Proteomes" id="UP000008694"/>
    </source>
</evidence>
<evidence type="ECO:0000313" key="6">
    <source>
        <dbReference type="EMBL" id="EFH49561.1"/>
    </source>
</evidence>
<evidence type="ECO:0000256" key="3">
    <source>
        <dbReference type="ARBA" id="ARBA00022833"/>
    </source>
</evidence>
<dbReference type="SUPFAM" id="SSF57850">
    <property type="entry name" value="RING/U-box"/>
    <property type="match status" value="1"/>
</dbReference>
<proteinExistence type="predicted"/>
<feature type="domain" description="RING-type" evidence="5">
    <location>
        <begin position="196"/>
        <end position="237"/>
    </location>
</feature>
<dbReference type="GO" id="GO:0008270">
    <property type="term" value="F:zinc ion binding"/>
    <property type="evidence" value="ECO:0007669"/>
    <property type="project" value="UniProtKB-KW"/>
</dbReference>
<name>D7M0G9_ARALL</name>
<keyword evidence="1" id="KW-0479">Metal-binding</keyword>
<keyword evidence="7" id="KW-1185">Reference proteome</keyword>
<organism evidence="7">
    <name type="scientific">Arabidopsis lyrata subsp. lyrata</name>
    <name type="common">Lyre-leaved rock-cress</name>
    <dbReference type="NCBI Taxonomy" id="81972"/>
    <lineage>
        <taxon>Eukaryota</taxon>
        <taxon>Viridiplantae</taxon>
        <taxon>Streptophyta</taxon>
        <taxon>Embryophyta</taxon>
        <taxon>Tracheophyta</taxon>
        <taxon>Spermatophyta</taxon>
        <taxon>Magnoliopsida</taxon>
        <taxon>eudicotyledons</taxon>
        <taxon>Gunneridae</taxon>
        <taxon>Pentapetalae</taxon>
        <taxon>rosids</taxon>
        <taxon>malvids</taxon>
        <taxon>Brassicales</taxon>
        <taxon>Brassicaceae</taxon>
        <taxon>Camelineae</taxon>
        <taxon>Arabidopsis</taxon>
    </lineage>
</organism>
<dbReference type="SMART" id="SM00184">
    <property type="entry name" value="RING"/>
    <property type="match status" value="1"/>
</dbReference>